<comment type="caution">
    <text evidence="1">The sequence shown here is derived from an EMBL/GenBank/DDBJ whole genome shotgun (WGS) entry which is preliminary data.</text>
</comment>
<evidence type="ECO:0000313" key="2">
    <source>
        <dbReference type="Proteomes" id="UP000727907"/>
    </source>
</evidence>
<dbReference type="RefSeq" id="WP_216959049.1">
    <property type="nucleotide sequence ID" value="NZ_JAHOPB010000001.1"/>
</dbReference>
<dbReference type="EMBL" id="JAHOPB010000001">
    <property type="protein sequence ID" value="MBU8874102.1"/>
    <property type="molecule type" value="Genomic_DNA"/>
</dbReference>
<protein>
    <submittedName>
        <fullName evidence="1">Uncharacterized protein</fullName>
    </submittedName>
</protein>
<accession>A0ABS6IHP3</accession>
<keyword evidence="2" id="KW-1185">Reference proteome</keyword>
<sequence length="319" mass="35451">MNKAAFAFLASGSFRYLRSVAKNVVKTALGRPHRYSDGDVLYRQYVRQLLGGRRLSKITCICSTLEGAGSQALMTMRAIQFARAHGLTYAHTPFGEIHHAERPMPEWAAAWEAQFNLGTGEATDTRDAINFAFTFPTLCALYGVADDEAPFDDTLIGDFRRKYRLGKPRAARALPSVCVHVRRRNRHDFHSEDSTDMACLAAVVGRVRRMLEEQRLPHVLRVFSQGDPAEFRALDLPHDGLFLDADPLWSMREMIDADLLVTTRGTFGHVTGLLCEGVVLADGSFPLQPGWLTYDALGAFEEERLASAVSAKMRSASGR</sequence>
<name>A0ABS6IHP3_9HYPH</name>
<organism evidence="1 2">
    <name type="scientific">Reyranella humidisoli</name>
    <dbReference type="NCBI Taxonomy" id="2849149"/>
    <lineage>
        <taxon>Bacteria</taxon>
        <taxon>Pseudomonadati</taxon>
        <taxon>Pseudomonadota</taxon>
        <taxon>Alphaproteobacteria</taxon>
        <taxon>Hyphomicrobiales</taxon>
        <taxon>Reyranellaceae</taxon>
        <taxon>Reyranella</taxon>
    </lineage>
</organism>
<dbReference type="Proteomes" id="UP000727907">
    <property type="component" value="Unassembled WGS sequence"/>
</dbReference>
<gene>
    <name evidence="1" type="ORF">KQ910_10030</name>
</gene>
<evidence type="ECO:0000313" key="1">
    <source>
        <dbReference type="EMBL" id="MBU8874102.1"/>
    </source>
</evidence>
<proteinExistence type="predicted"/>
<reference evidence="1 2" key="1">
    <citation type="submission" date="2021-06" db="EMBL/GenBank/DDBJ databases">
        <authorList>
            <person name="Lee D.H."/>
        </authorList>
    </citation>
    <scope>NUCLEOTIDE SEQUENCE [LARGE SCALE GENOMIC DNA]</scope>
    <source>
        <strain evidence="1 2">MMS21-HV4-11</strain>
    </source>
</reference>